<dbReference type="InterPro" id="IPR008271">
    <property type="entry name" value="Ser/Thr_kinase_AS"/>
</dbReference>
<evidence type="ECO:0000256" key="1">
    <source>
        <dbReference type="ARBA" id="ARBA00022679"/>
    </source>
</evidence>
<name>A0A366H8J9_9BACT</name>
<gene>
    <name evidence="9" type="ORF">DES53_11297</name>
</gene>
<dbReference type="Proteomes" id="UP000253426">
    <property type="component" value="Unassembled WGS sequence"/>
</dbReference>
<keyword evidence="2" id="KW-0547">Nucleotide-binding</keyword>
<proteinExistence type="predicted"/>
<evidence type="ECO:0000313" key="10">
    <source>
        <dbReference type="Proteomes" id="UP000253426"/>
    </source>
</evidence>
<keyword evidence="10" id="KW-1185">Reference proteome</keyword>
<accession>A0A366H8J9</accession>
<dbReference type="Gene3D" id="2.130.10.10">
    <property type="entry name" value="YVTN repeat-like/Quinoprotein amine dehydrogenase"/>
    <property type="match status" value="2"/>
</dbReference>
<keyword evidence="7" id="KW-1133">Transmembrane helix</keyword>
<dbReference type="CDD" id="cd14014">
    <property type="entry name" value="STKc_PknB_like"/>
    <property type="match status" value="1"/>
</dbReference>
<feature type="region of interest" description="Disordered" evidence="6">
    <location>
        <begin position="941"/>
        <end position="984"/>
    </location>
</feature>
<feature type="coiled-coil region" evidence="5">
    <location>
        <begin position="460"/>
        <end position="497"/>
    </location>
</feature>
<dbReference type="SUPFAM" id="SSF56112">
    <property type="entry name" value="Protein kinase-like (PK-like)"/>
    <property type="match status" value="1"/>
</dbReference>
<dbReference type="GO" id="GO:0004674">
    <property type="term" value="F:protein serine/threonine kinase activity"/>
    <property type="evidence" value="ECO:0007669"/>
    <property type="project" value="TreeGrafter"/>
</dbReference>
<keyword evidence="7" id="KW-0472">Membrane</keyword>
<dbReference type="GO" id="GO:0005524">
    <property type="term" value="F:ATP binding"/>
    <property type="evidence" value="ECO:0007669"/>
    <property type="project" value="UniProtKB-KW"/>
</dbReference>
<evidence type="ECO:0000256" key="6">
    <source>
        <dbReference type="SAM" id="MobiDB-lite"/>
    </source>
</evidence>
<keyword evidence="5" id="KW-0175">Coiled coil</keyword>
<dbReference type="PANTHER" id="PTHR43289">
    <property type="entry name" value="MITOGEN-ACTIVATED PROTEIN KINASE KINASE KINASE 20-RELATED"/>
    <property type="match status" value="1"/>
</dbReference>
<protein>
    <submittedName>
        <fullName evidence="9">Protein kinase-like protein</fullName>
    </submittedName>
</protein>
<keyword evidence="7" id="KW-0812">Transmembrane</keyword>
<dbReference type="OrthoDB" id="6111975at2"/>
<dbReference type="EMBL" id="QNRR01000012">
    <property type="protein sequence ID" value="RBP38099.1"/>
    <property type="molecule type" value="Genomic_DNA"/>
</dbReference>
<dbReference type="SMART" id="SM00220">
    <property type="entry name" value="S_TKc"/>
    <property type="match status" value="1"/>
</dbReference>
<dbReference type="InterPro" id="IPR011009">
    <property type="entry name" value="Kinase-like_dom_sf"/>
</dbReference>
<keyword evidence="4" id="KW-0067">ATP-binding</keyword>
<dbReference type="PANTHER" id="PTHR43289:SF6">
    <property type="entry name" value="SERINE_THREONINE-PROTEIN KINASE NEKL-3"/>
    <property type="match status" value="1"/>
</dbReference>
<dbReference type="SUPFAM" id="SSF82171">
    <property type="entry name" value="DPP6 N-terminal domain-like"/>
    <property type="match status" value="1"/>
</dbReference>
<dbReference type="InterPro" id="IPR015943">
    <property type="entry name" value="WD40/YVTN_repeat-like_dom_sf"/>
</dbReference>
<feature type="domain" description="Protein kinase" evidence="8">
    <location>
        <begin position="47"/>
        <end position="379"/>
    </location>
</feature>
<keyword evidence="1" id="KW-0808">Transferase</keyword>
<keyword evidence="3 9" id="KW-0418">Kinase</keyword>
<sequence length="1478" mass="162200">MGTALATCFCCQYPVDEKWTDQVCPNCKHDHARHTTEWRPGDVVARHRLINLIGAGGMGEVWRAEKLPEGTALPQGVAGEARAESTMLRAVKFMKVVTPDLISRFQHECLQHARLNHPNIATLHDHGVFERYKGGDGHPFISMELVECRRVVDTSASGTAHAPTHRRSVTITEYADLFGLTVQERIRLFIKVCASVSYLHAVARITHRDLKPENILVSDVHQDPEPKLIDFGIARMTEGPGLTRDQFVSPGTYTHMAPEQHLSKLTTPATDVYALGCILCSLLIGRLPHEENELLAIRKHNKSVGKVLEENDPPRPGALFERLTESQQKVVAERRGTTPQELARLLRSDLDWIVRRCLLGDVPEEGKADTAGSKSERYARPDQLARSLTDFLEGRPVPDHPGLFYPLRKLAQRHRVVAIAAGIALMALVVGLGASLYFLSSSRESERKALSSKDNADKATAAMRTAVDNLEIEAKEKENALMEARAAERRAKKAAETARIYAVEASTQERAAEKARLEADANAGRAKEQSTKLLHQQVRLHIANAARQFLDGQERHAVLSLVEALRLDPAQSEARAALLNHLVYQTPPAPLSTRVAVPAGESDIIFTDNGRKALVFHGSRGLLISLPDGSTREELRTEYGFGHPFFLGDNNTLISVGSGGDGADGFTLVSYWDTSKSPARRRDFRVGPQVVLKPQEKQGSMLVLVYDEGNYVESRRYPLLDLSENLAKTVSQEDSGIADRNMADVSVYPLHTHSPDQTWQLQRQGGWHSEEPATFGSKLGRIFGKGHETPATSGEPVHWALFRLGEKKPRVSFEPSTHLCFASDNQHLLAVQGEQVDLLHLESGKAVATTAVPSAAVFRDGLADIRYHAPTQRFAALDTAGGLWIWKRLKGRPLIETETVDLDLTGSTEWAFGPEESILTWNRQGRLFLWDFGDRPQELINAGWKKRPPSDEDSSGSTSGNGPGTGATGVEWHPTPRKLDPGGRIASVKACPDNRHFVVLCQEGYAAVWTKESASALPGRTPLVKTPSLNPGASIVFSGDGGRIFASENLQQDSRSEKAAMWAVWNANPLSRASIILPPQARGGLQSDLTGSRLLAGKTTYILNEERTQYAVAPPAIPKSYDLRWGENDFIRMNSDGWILAHLQNTDPDSDPIRVGLWRFGKNEPVLAKQWENTRHPLKESVSYLQDMALSPDGSTLLRLREDGLAELFDCATGKILWSQIFKGAALSHVAFVPQESLVIIHSDEGAQRLLLLDVKTGQVRGMVESVEDLGKIQVSDDQRTLVSSNDTRIRSWAIPSLVESAYYRRNSEPWEDPDKVSSYASQDAGLHQAQVSADGTLVLAVSSVEHSGAHLELAHLASGLPLALVWLREHGIAALPPQVTREGITVGGVDGSIHTWPLAPPGSEAVPDAFITTVHAVLGLKMKGNIAVEFHDQGETLAQARAALTATHDDSNVYLRVAQWLLSAPAERKSNPFLGAP</sequence>
<evidence type="ECO:0000256" key="2">
    <source>
        <dbReference type="ARBA" id="ARBA00022741"/>
    </source>
</evidence>
<evidence type="ECO:0000313" key="9">
    <source>
        <dbReference type="EMBL" id="RBP38099.1"/>
    </source>
</evidence>
<evidence type="ECO:0000259" key="8">
    <source>
        <dbReference type="PROSITE" id="PS50011"/>
    </source>
</evidence>
<dbReference type="InterPro" id="IPR000719">
    <property type="entry name" value="Prot_kinase_dom"/>
</dbReference>
<organism evidence="9 10">
    <name type="scientific">Roseimicrobium gellanilyticum</name>
    <dbReference type="NCBI Taxonomy" id="748857"/>
    <lineage>
        <taxon>Bacteria</taxon>
        <taxon>Pseudomonadati</taxon>
        <taxon>Verrucomicrobiota</taxon>
        <taxon>Verrucomicrobiia</taxon>
        <taxon>Verrucomicrobiales</taxon>
        <taxon>Verrucomicrobiaceae</taxon>
        <taxon>Roseimicrobium</taxon>
    </lineage>
</organism>
<dbReference type="Gene3D" id="1.10.510.10">
    <property type="entry name" value="Transferase(Phosphotransferase) domain 1"/>
    <property type="match status" value="1"/>
</dbReference>
<evidence type="ECO:0000256" key="3">
    <source>
        <dbReference type="ARBA" id="ARBA00022777"/>
    </source>
</evidence>
<dbReference type="PROSITE" id="PS50011">
    <property type="entry name" value="PROTEIN_KINASE_DOM"/>
    <property type="match status" value="1"/>
</dbReference>
<dbReference type="Pfam" id="PF00069">
    <property type="entry name" value="Pkinase"/>
    <property type="match status" value="1"/>
</dbReference>
<evidence type="ECO:0000256" key="5">
    <source>
        <dbReference type="SAM" id="Coils"/>
    </source>
</evidence>
<reference evidence="9 10" key="1">
    <citation type="submission" date="2018-06" db="EMBL/GenBank/DDBJ databases">
        <title>Genomic Encyclopedia of Type Strains, Phase IV (KMG-IV): sequencing the most valuable type-strain genomes for metagenomic binning, comparative biology and taxonomic classification.</title>
        <authorList>
            <person name="Goeker M."/>
        </authorList>
    </citation>
    <scope>NUCLEOTIDE SEQUENCE [LARGE SCALE GENOMIC DNA]</scope>
    <source>
        <strain evidence="9 10">DSM 25532</strain>
    </source>
</reference>
<feature type="transmembrane region" description="Helical" evidence="7">
    <location>
        <begin position="416"/>
        <end position="439"/>
    </location>
</feature>
<comment type="caution">
    <text evidence="9">The sequence shown here is derived from an EMBL/GenBank/DDBJ whole genome shotgun (WGS) entry which is preliminary data.</text>
</comment>
<evidence type="ECO:0000256" key="4">
    <source>
        <dbReference type="ARBA" id="ARBA00022840"/>
    </source>
</evidence>
<dbReference type="PROSITE" id="PS00108">
    <property type="entry name" value="PROTEIN_KINASE_ST"/>
    <property type="match status" value="1"/>
</dbReference>
<dbReference type="Gene3D" id="3.30.200.20">
    <property type="entry name" value="Phosphorylase Kinase, domain 1"/>
    <property type="match status" value="1"/>
</dbReference>
<evidence type="ECO:0000256" key="7">
    <source>
        <dbReference type="SAM" id="Phobius"/>
    </source>
</evidence>